<gene>
    <name evidence="2" type="ORF">DSO08_05755</name>
</gene>
<dbReference type="Proteomes" id="UP000315399">
    <property type="component" value="Unassembled WGS sequence"/>
</dbReference>
<dbReference type="EMBL" id="QNVH01000072">
    <property type="protein sequence ID" value="TDA37483.1"/>
    <property type="molecule type" value="Genomic_DNA"/>
</dbReference>
<organism evidence="2 3">
    <name type="scientific">Thermoproteota archaeon</name>
    <dbReference type="NCBI Taxonomy" id="2056631"/>
    <lineage>
        <taxon>Archaea</taxon>
        <taxon>Thermoproteota</taxon>
    </lineage>
</organism>
<dbReference type="AlphaFoldDB" id="A0A523B998"/>
<dbReference type="InterPro" id="IPR039709">
    <property type="entry name" value="VapB3-like"/>
</dbReference>
<evidence type="ECO:0000313" key="3">
    <source>
        <dbReference type="Proteomes" id="UP000315399"/>
    </source>
</evidence>
<reference evidence="2 3" key="1">
    <citation type="journal article" date="2019" name="Nat. Microbiol.">
        <title>Expanding anaerobic alkane metabolism in the domain of Archaea.</title>
        <authorList>
            <person name="Wang Y."/>
            <person name="Wegener G."/>
            <person name="Hou J."/>
            <person name="Wang F."/>
            <person name="Xiao X."/>
        </authorList>
    </citation>
    <scope>NUCLEOTIDE SEQUENCE [LARGE SCALE GENOMIC DNA]</scope>
    <source>
        <strain evidence="2">WYZ-LMO10</strain>
    </source>
</reference>
<feature type="region of interest" description="Disordered" evidence="1">
    <location>
        <begin position="72"/>
        <end position="91"/>
    </location>
</feature>
<comment type="caution">
    <text evidence="2">The sequence shown here is derived from an EMBL/GenBank/DDBJ whole genome shotgun (WGS) entry which is preliminary data.</text>
</comment>
<name>A0A523B998_9CREN</name>
<evidence type="ECO:0000256" key="1">
    <source>
        <dbReference type="SAM" id="MobiDB-lite"/>
    </source>
</evidence>
<dbReference type="PANTHER" id="PTHR42244">
    <property type="entry name" value="ANTITOXIN VAPB3-RELATED"/>
    <property type="match status" value="1"/>
</dbReference>
<proteinExistence type="predicted"/>
<accession>A0A523B998</accession>
<evidence type="ECO:0000313" key="2">
    <source>
        <dbReference type="EMBL" id="TDA37483.1"/>
    </source>
</evidence>
<protein>
    <submittedName>
        <fullName evidence="2">VapB-type antitoxin</fullName>
    </submittedName>
</protein>
<dbReference type="PANTHER" id="PTHR42244:SF2">
    <property type="entry name" value="ANTITOXIN VAPB3-RELATED"/>
    <property type="match status" value="1"/>
</dbReference>
<sequence>MRSVYKIFISTYTQCLHVSEVVSVRIRKGVKKYLEERGINVSEAVRSYLEELAWKTRLRESLKQFDETLKKMPPAPPGFATRSVREDRDSH</sequence>